<evidence type="ECO:0000256" key="5">
    <source>
        <dbReference type="PROSITE-ProRule" id="PRU00089"/>
    </source>
</evidence>
<gene>
    <name evidence="9 10 11 12" type="primary">LOC113208109</name>
</gene>
<dbReference type="SUPFAM" id="SSF46785">
    <property type="entry name" value="Winged helix' DNA-binding domain"/>
    <property type="match status" value="1"/>
</dbReference>
<dbReference type="PANTHER" id="PTHR46078">
    <property type="entry name" value="FORKHEAD BOX PROTEIN J2 FAMILY MEMBER"/>
    <property type="match status" value="1"/>
</dbReference>
<dbReference type="KEGG" id="foc:113208109"/>
<evidence type="ECO:0000256" key="1">
    <source>
        <dbReference type="ARBA" id="ARBA00023015"/>
    </source>
</evidence>
<sequence>MAEVDQRIMSRGTSPSKDGKPPYSYAALIRLAISNAPSGKMTLNEIYQYIIHAFPYYRAIGTGWKNSIRHNLSLNKCFTKISRTKDDPGKGSYWIIDFNYNNAEGGTRKKRPSLSSSASSAGRHPPAPYSPECSSNSSDFIRQPNQPNVSSAGGENAQEAITDSKTKDNTSSVADNEPSEGCNNHPEEEQCVDDLDLCDEKELSAVLTGLLSQYGMLPSDEIPPDGECLSSPFSDSTQSQSSRGTLSSEQQNEYMDYKSDLQTVLPGPQSSLINSPLSVEDESKHQPVCESKHVIQVPHQSDLNQSSQGCFSVPCASQNYSHQNQFYGVDSLSSQPSQPDPQINVQSLNGSGWMQDSNYYSSHPSYFSADIRAAQFKSYSSSQDSRTSQFKSYSSQYYPQMQQPINNNCYQYATHGYRAFVASHNSTNPVGNYSHQNSWLRQGDSDFNWENTL</sequence>
<dbReference type="OrthoDB" id="10029558at2759"/>
<keyword evidence="1" id="KW-0805">Transcription regulation</keyword>
<name>A0A6J1SHS4_FRAOC</name>
<keyword evidence="2 5" id="KW-0238">DNA-binding</keyword>
<feature type="domain" description="Fork-head" evidence="7">
    <location>
        <begin position="20"/>
        <end position="113"/>
    </location>
</feature>
<keyword evidence="8" id="KW-1185">Reference proteome</keyword>
<dbReference type="InterPro" id="IPR036388">
    <property type="entry name" value="WH-like_DNA-bd_sf"/>
</dbReference>
<feature type="region of interest" description="Disordered" evidence="6">
    <location>
        <begin position="1"/>
        <end position="20"/>
    </location>
</feature>
<dbReference type="GeneID" id="113208109"/>
<dbReference type="GO" id="GO:0000981">
    <property type="term" value="F:DNA-binding transcription factor activity, RNA polymerase II-specific"/>
    <property type="evidence" value="ECO:0007669"/>
    <property type="project" value="TreeGrafter"/>
</dbReference>
<proteinExistence type="predicted"/>
<dbReference type="InterPro" id="IPR030456">
    <property type="entry name" value="TF_fork_head_CS_2"/>
</dbReference>
<protein>
    <submittedName>
        <fullName evidence="9 10">Forkhead box protein J3-like isoform X1</fullName>
    </submittedName>
    <submittedName>
        <fullName evidence="11">Forkhead box protein J3-like isoform X2</fullName>
    </submittedName>
    <submittedName>
        <fullName evidence="12">Forkhead box protein J3-like isoform X3</fullName>
    </submittedName>
</protein>
<dbReference type="RefSeq" id="XP_052126739.1">
    <property type="nucleotide sequence ID" value="XM_052270779.1"/>
</dbReference>
<keyword evidence="3" id="KW-0804">Transcription</keyword>
<feature type="region of interest" description="Disordered" evidence="6">
    <location>
        <begin position="262"/>
        <end position="285"/>
    </location>
</feature>
<dbReference type="InterPro" id="IPR045912">
    <property type="entry name" value="FOXJ2/3-like"/>
</dbReference>
<evidence type="ECO:0000313" key="11">
    <source>
        <dbReference type="RefSeq" id="XP_052126738.1"/>
    </source>
</evidence>
<dbReference type="Pfam" id="PF00250">
    <property type="entry name" value="Forkhead"/>
    <property type="match status" value="1"/>
</dbReference>
<dbReference type="CDD" id="cd20024">
    <property type="entry name" value="FH_FOXJ2-like"/>
    <property type="match status" value="1"/>
</dbReference>
<evidence type="ECO:0000256" key="4">
    <source>
        <dbReference type="ARBA" id="ARBA00023242"/>
    </source>
</evidence>
<dbReference type="PANTHER" id="PTHR46078:SF2">
    <property type="entry name" value="FORK-HEAD DOMAIN-CONTAINING PROTEIN"/>
    <property type="match status" value="1"/>
</dbReference>
<dbReference type="RefSeq" id="XP_026280760.1">
    <property type="nucleotide sequence ID" value="XM_026424975.2"/>
</dbReference>
<keyword evidence="4 5" id="KW-0539">Nucleus</keyword>
<dbReference type="RefSeq" id="XP_052126738.1">
    <property type="nucleotide sequence ID" value="XM_052270778.1"/>
</dbReference>
<dbReference type="PROSITE" id="PS50039">
    <property type="entry name" value="FORK_HEAD_3"/>
    <property type="match status" value="1"/>
</dbReference>
<evidence type="ECO:0000313" key="9">
    <source>
        <dbReference type="RefSeq" id="XP_026280759.1"/>
    </source>
</evidence>
<evidence type="ECO:0000313" key="10">
    <source>
        <dbReference type="RefSeq" id="XP_026280760.1"/>
    </source>
</evidence>
<evidence type="ECO:0000313" key="12">
    <source>
        <dbReference type="RefSeq" id="XP_052126739.1"/>
    </source>
</evidence>
<dbReference type="AlphaFoldDB" id="A0A6J1SHS4"/>
<dbReference type="RefSeq" id="XP_026280759.1">
    <property type="nucleotide sequence ID" value="XM_026424974.2"/>
</dbReference>
<evidence type="ECO:0000313" key="8">
    <source>
        <dbReference type="Proteomes" id="UP000504606"/>
    </source>
</evidence>
<evidence type="ECO:0000256" key="3">
    <source>
        <dbReference type="ARBA" id="ARBA00023163"/>
    </source>
</evidence>
<evidence type="ECO:0000256" key="6">
    <source>
        <dbReference type="SAM" id="MobiDB-lite"/>
    </source>
</evidence>
<dbReference type="Proteomes" id="UP000504606">
    <property type="component" value="Unplaced"/>
</dbReference>
<evidence type="ECO:0000256" key="2">
    <source>
        <dbReference type="ARBA" id="ARBA00023125"/>
    </source>
</evidence>
<feature type="compositionally biased region" description="Polar residues" evidence="6">
    <location>
        <begin position="268"/>
        <end position="277"/>
    </location>
</feature>
<dbReference type="GO" id="GO:0000978">
    <property type="term" value="F:RNA polymerase II cis-regulatory region sequence-specific DNA binding"/>
    <property type="evidence" value="ECO:0007669"/>
    <property type="project" value="TreeGrafter"/>
</dbReference>
<feature type="DNA-binding region" description="Fork-head" evidence="5">
    <location>
        <begin position="20"/>
        <end position="113"/>
    </location>
</feature>
<dbReference type="PROSITE" id="PS00657">
    <property type="entry name" value="FORK_HEAD_1"/>
    <property type="match status" value="1"/>
</dbReference>
<feature type="compositionally biased region" description="Polar residues" evidence="6">
    <location>
        <begin position="132"/>
        <end position="161"/>
    </location>
</feature>
<evidence type="ECO:0000259" key="7">
    <source>
        <dbReference type="PROSITE" id="PS50039"/>
    </source>
</evidence>
<dbReference type="InterPro" id="IPR001766">
    <property type="entry name" value="Fork_head_dom"/>
</dbReference>
<reference evidence="9 10" key="1">
    <citation type="submission" date="2025-04" db="UniProtKB">
        <authorList>
            <consortium name="RefSeq"/>
        </authorList>
    </citation>
    <scope>IDENTIFICATION</scope>
    <source>
        <tissue evidence="9 10">Whole organism</tissue>
    </source>
</reference>
<dbReference type="GO" id="GO:0005634">
    <property type="term" value="C:nucleus"/>
    <property type="evidence" value="ECO:0007669"/>
    <property type="project" value="UniProtKB-SubCell"/>
</dbReference>
<feature type="region of interest" description="Disordered" evidence="6">
    <location>
        <begin position="217"/>
        <end position="250"/>
    </location>
</feature>
<feature type="compositionally biased region" description="Low complexity" evidence="6">
    <location>
        <begin position="230"/>
        <end position="242"/>
    </location>
</feature>
<dbReference type="InterPro" id="IPR036390">
    <property type="entry name" value="WH_DNA-bd_sf"/>
</dbReference>
<feature type="region of interest" description="Disordered" evidence="6">
    <location>
        <begin position="105"/>
        <end position="188"/>
    </location>
</feature>
<dbReference type="FunFam" id="1.10.10.10:FF:000135">
    <property type="entry name" value="forkhead box protein G1"/>
    <property type="match status" value="1"/>
</dbReference>
<dbReference type="PRINTS" id="PR00053">
    <property type="entry name" value="FORKHEAD"/>
</dbReference>
<dbReference type="Gene3D" id="1.10.10.10">
    <property type="entry name" value="Winged helix-like DNA-binding domain superfamily/Winged helix DNA-binding domain"/>
    <property type="match status" value="1"/>
</dbReference>
<organism evidence="8 9">
    <name type="scientific">Frankliniella occidentalis</name>
    <name type="common">Western flower thrips</name>
    <name type="synonym">Euthrips occidentalis</name>
    <dbReference type="NCBI Taxonomy" id="133901"/>
    <lineage>
        <taxon>Eukaryota</taxon>
        <taxon>Metazoa</taxon>
        <taxon>Ecdysozoa</taxon>
        <taxon>Arthropoda</taxon>
        <taxon>Hexapoda</taxon>
        <taxon>Insecta</taxon>
        <taxon>Pterygota</taxon>
        <taxon>Neoptera</taxon>
        <taxon>Paraneoptera</taxon>
        <taxon>Thysanoptera</taxon>
        <taxon>Terebrantia</taxon>
        <taxon>Thripoidea</taxon>
        <taxon>Thripidae</taxon>
        <taxon>Frankliniella</taxon>
    </lineage>
</organism>
<dbReference type="PROSITE" id="PS00658">
    <property type="entry name" value="FORK_HEAD_2"/>
    <property type="match status" value="1"/>
</dbReference>
<dbReference type="SMART" id="SM00339">
    <property type="entry name" value="FH"/>
    <property type="match status" value="1"/>
</dbReference>
<accession>A0A6J1SHS4</accession>
<comment type="subcellular location">
    <subcellularLocation>
        <location evidence="5">Nucleus</location>
    </subcellularLocation>
</comment>
<dbReference type="InterPro" id="IPR018122">
    <property type="entry name" value="TF_fork_head_CS_1"/>
</dbReference>